<feature type="transmembrane region" description="Helical" evidence="18">
    <location>
        <begin position="493"/>
        <end position="514"/>
    </location>
</feature>
<feature type="transmembrane region" description="Helical" evidence="18">
    <location>
        <begin position="4251"/>
        <end position="4271"/>
    </location>
</feature>
<evidence type="ECO:0000256" key="15">
    <source>
        <dbReference type="PIRSR" id="PIRSR600175-2"/>
    </source>
</evidence>
<keyword evidence="4 16" id="KW-0812">Transmembrane</keyword>
<feature type="transmembrane region" description="Helical" evidence="18">
    <location>
        <begin position="3081"/>
        <end position="3105"/>
    </location>
</feature>
<dbReference type="GO" id="GO:0005886">
    <property type="term" value="C:plasma membrane"/>
    <property type="evidence" value="ECO:0007669"/>
    <property type="project" value="TreeGrafter"/>
</dbReference>
<feature type="transmembrane region" description="Helical" evidence="18">
    <location>
        <begin position="1573"/>
        <end position="1596"/>
    </location>
</feature>
<feature type="transmembrane region" description="Helical" evidence="18">
    <location>
        <begin position="3011"/>
        <end position="3034"/>
    </location>
</feature>
<feature type="transmembrane region" description="Helical" evidence="18">
    <location>
        <begin position="2017"/>
        <end position="2034"/>
    </location>
</feature>
<feature type="transmembrane region" description="Helical" evidence="18">
    <location>
        <begin position="671"/>
        <end position="692"/>
    </location>
</feature>
<comment type="subcellular location">
    <subcellularLocation>
        <location evidence="1">Membrane</location>
        <topology evidence="1">Multi-pass membrane protein</topology>
    </subcellularLocation>
</comment>
<dbReference type="GO" id="GO:0005283">
    <property type="term" value="F:amino acid:sodium symporter activity"/>
    <property type="evidence" value="ECO:0007669"/>
    <property type="project" value="TreeGrafter"/>
</dbReference>
<feature type="transmembrane region" description="Helical" evidence="18">
    <location>
        <begin position="2349"/>
        <end position="2371"/>
    </location>
</feature>
<evidence type="ECO:0000256" key="10">
    <source>
        <dbReference type="ARBA" id="ARBA00023136"/>
    </source>
</evidence>
<feature type="transmembrane region" description="Helical" evidence="18">
    <location>
        <begin position="526"/>
        <end position="544"/>
    </location>
</feature>
<dbReference type="PROSITE" id="PS50267">
    <property type="entry name" value="NA_NEUROTRAN_SYMP_3"/>
    <property type="match status" value="5"/>
</dbReference>
<feature type="compositionally biased region" description="Polar residues" evidence="17">
    <location>
        <begin position="13"/>
        <end position="32"/>
    </location>
</feature>
<feature type="transmembrane region" description="Helical" evidence="18">
    <location>
        <begin position="994"/>
        <end position="1016"/>
    </location>
</feature>
<feature type="transmembrane region" description="Helical" evidence="18">
    <location>
        <begin position="3384"/>
        <end position="3404"/>
    </location>
</feature>
<evidence type="ECO:0000256" key="9">
    <source>
        <dbReference type="ARBA" id="ARBA00023065"/>
    </source>
</evidence>
<dbReference type="VEuPathDB" id="VectorBase:ASTEI20_036473"/>
<feature type="region of interest" description="Disordered" evidence="17">
    <location>
        <begin position="2600"/>
        <end position="2627"/>
    </location>
</feature>
<feature type="transmembrane region" description="Helical" evidence="18">
    <location>
        <begin position="3117"/>
        <end position="3139"/>
    </location>
</feature>
<feature type="compositionally biased region" description="Basic and acidic residues" evidence="17">
    <location>
        <begin position="1951"/>
        <end position="1961"/>
    </location>
</feature>
<feature type="transmembrane region" description="Helical" evidence="18">
    <location>
        <begin position="732"/>
        <end position="749"/>
    </location>
</feature>
<feature type="transmembrane region" description="Helical" evidence="18">
    <location>
        <begin position="2213"/>
        <end position="2235"/>
    </location>
</feature>
<dbReference type="InterPro" id="IPR036259">
    <property type="entry name" value="MFS_trans_sf"/>
</dbReference>
<feature type="transmembrane region" description="Helical" evidence="18">
    <location>
        <begin position="2877"/>
        <end position="2898"/>
    </location>
</feature>
<feature type="region of interest" description="Disordered" evidence="17">
    <location>
        <begin position="838"/>
        <end position="870"/>
    </location>
</feature>
<feature type="transmembrane region" description="Helical" evidence="18">
    <location>
        <begin position="4771"/>
        <end position="4788"/>
    </location>
</feature>
<evidence type="ECO:0000256" key="7">
    <source>
        <dbReference type="ARBA" id="ARBA00022989"/>
    </source>
</evidence>
<dbReference type="PROSITE" id="PS00754">
    <property type="entry name" value="NA_NEUROTRAN_SYMP_2"/>
    <property type="match status" value="2"/>
</dbReference>
<feature type="disulfide bond" evidence="15">
    <location>
        <begin position="2130"/>
        <end position="2138"/>
    </location>
</feature>
<reference evidence="19" key="2">
    <citation type="submission" date="2020-05" db="UniProtKB">
        <authorList>
            <consortium name="EnsemblMetazoa"/>
        </authorList>
    </citation>
    <scope>IDENTIFICATION</scope>
    <source>
        <strain evidence="19">Indian</strain>
    </source>
</reference>
<sequence length="4963" mass="552121">TNEDPSKGGSAGTLGQSQPGTSSSKPTTSRRAQLSTSLQSSLTMVAGGGSNFHSEFRNDPVVKEMRHVREENARRQKHDYSHVFRNKSRFDFVRISAVIMGMEFVYSAETAFVSPILLSIGIEHQLMTMVWGISPLIGFFLSPVIGSISDRCRSRFGRRRPVLFALGVGLITGCILVPYGKNIGAWFGDLGEIVDDPANTFNGAAALIDLNGTIVSDAFRSYNFYRVDEEIAEHRTDYRWAIVITIIGTILTDFNADNCMTPSRAFLLDVSLPEDHGRACSTFSILAGLGGSIGYAMGGINWDNTSFGEFLGGSIKTVFTLVVIIFTICLTISLTSFREIPLPLLESDELLRPLTEATIKKEKARRQNQIFVVKDVSKALTAQLQSIQSPQDAVPQKINNALVDVERAPPAKDAEVELEEEEENVQMGPMDFIKSIVMMPKSIAILCLTNLFCWMSHLSYALYFTDFVGEEVFKGNPAAPSYSDEYKLFLEGVRYACFGMAIYSISCSTCSFTIEKLIKVLKARTVYCGGLILDAIGMACMAFFPNKVTVYVLSATGGIVYALLFTMPFLLLGQYHAKGTVSTLLKKNPEPRWVLKKTLLDFVRLSFVIMGIEIVYSAETAFVTPILLGIGIEHQLMTIVWGISPLIGFIVSPFLGTFSDRCRSRLGRRRPLLLVLGTGLVLVVTILGTILLDFCADSSQAPSMAYLLDLLLINSTFTFPEDHGQACSTYSLLSGVGGCIGYLIGAINWDGTVLGELLGGNINTVFILVTVIFALCLCVTVCSFREIPLPLMEHDQQLQPLTERIIAEERQRRTTEKNLLPMKNIADTLLLQLDSEQDPEEGDFASSNGTSDQKPLLSGFLEQNEPSSNHRSAKEFLKTTFRIPSTLGILCLTNLFCWMSHISYSLYFTDFVGENVFGGDPMAHSDSDEYALYIEGVRYGCFGMAIYSIACSTYSCTIERMIRLFRARFVYSGGLLIDFLGMLCMAMFPNKVTVYVFSVTGGIVGALLFTMPYIILAKKKSRLQLIRLSMVIVGIEFLYAAETAFVTPILLGIGLSHTFMTMIWAFSPVLGFFFAPMIASFSDTIRLQWGRRRPVLLALGLAMMAGMWILPHGKTIGVFFGDPDVPVDQMEGFRWSIPVTIVGLVLTDFDAETSNGIARAYFMDMCTPDDQARVLTTAMFIGGLGGTAGYVLGAIDWSQTNLDILGSNEATVFLFVFIVLGVGLLITLTSYREIPLPLMESDPLLRPINSNAFEAEKARQLAVYSISKDVLVDPVKPDKDANVSVDEDDDDKPLRLRDFVKNIVRMPKSLFILYSTQFFSQLGYLSYCLYFTDFVGAEVFGGDVSAPPGTPEAALYEEGVRYGCWGMAVFAVCSASYSAIIEQLVKRFSARPVYMGGLLLFSLGMLFMGLFREKFMIFIACPTVGIMYATMYSLPYLLVSQYHSKNSCSSPVLLSYEKLTSECYFQFEVKDGKCVPNTTKRGFGADVSLMSSMLFLAQQDRLTEDEILQGMLERRHHFAKLDNSRGYQHTFRRKSRWELVRLSLLIVGIECTYATETALVAPILLGIGLPHTIMTMIWATPSIAGLLFAPVIASVSDRLRSRWGRRRPVMLALGISILTGMLILPNGSAIGELLGLTSVGWLATITTIGLIMSDFSAETSNGMCRTYAMEVCTIRDQARVLSIMVLTGGIGATMGALFGAIDWNRLGIGRYLGGNDASVFAANWIVLFVGLLVTLTSFSEIPLPVQESEPMLRPVTQKMLLDEVKRVDGGGGAEVVQEDVQEVVGFKQFLLNVLHMPRSMKVLCLTQLLSHMSYLTYCLYYTDFVGATVYEGDVRAFKDSPAAQRYADGVRFACLGMALCSTTSAIYSIFIERLIVRFGARSVYVGGLLAHCCGMLAMGLVPHKAVVFSCCALTGIMYATIYSIPFLLISHYHSKNCPVVAVVTTTSTKPRTNDRQPDLRTVEPTSSERPQLSTAKVNHLQEPPDAGGNLGRASALLEMNLMKNLPKVQRDKWGKDIEFLLSCIALSVGLGNVWRFPFTALENGGGAFVIPYLIVLLLVGRPIYYLEMLISQFSSRGCINVYDASPAMRGIGVGQTYSTFIVMTYYASLMAVTMRYLIASFGDPLPWSECNESWNATCIDSRLITNMAENSTTTAVTSAELYFVKDVLKEANTIHDGIGTPDWRLVLCLLVPWTCICLTLIKGIKSSGKVAYFLAIFPYVVMLVLLVRACTLEGAGDGMLYFIKPQWDRILEAKVWYAAVTQVFFSLTICFGNVMMYSSYNRFHNNVYRDVTIVSIMDTLTSMLAGLIVFGVIGHLAHVLEAPDIKQVVRGGAGLAFITYPDAIAKFTFWPQFFAIAFFMMLFVLGIGSNVGMATTTMTVIRDRFPHLQPALVAVGIAVVGFGIGIIYTTPGGQYVLDFLDFYGASFVALVLAVFEMITFAWIYGVGRICRDIEFMLGIKTGLYWRICWGFITPTLLAAILLYHIATYETFTFNGYVYPDGMYAFGWCIFAAGVLQLPAWGVYTFLKRKEPDWRDRLLHCFKPTHDWGPEDPELNAKYHESVYKYEQSLPRDRSILRRISYVGGDETWNADTLPVGGLAGSHHHHHTQNHTTVDLKTPSTADDKPPLREKWGRNIEFLLSCVALSVGFGNVWRFPYTAFKNGGGAFVIPYLVVLFIIGRPIYYLEMVLGQFSNRGCVKVYDLAPAMRGIGVGQTVAIFTVITYYTSVLAVTLRYLIASFSPELPWSKCDPAWDNCVDSSRLGSLTVDANWTQPRTSADLYFRKTVMHAADSLDDGLGLPDWRLTLCLIVSWICIVAILIKGIKSSGKVSYFLAIFPYIIIAVLLVRSLTLEGAWTGIKYFFEPQWDKLLTIEVWYEAVTQCFFSLTICFGGLIVYSSFNDFSNNIYRHALIITSLDTVTSLVAGCVVFGVIGHLAHVTGQTDISKVVQSGPALTFITYPDTIAKFDFLPQFFSVLFFFMLFLLGIGTLIGIVTSVITAIHDQRPDIARWKIVISVGVAGFCIGLIYITPGGLIILELLDYYGATLVTITLAVFELLTFAWIYGVNRVCKDIEFMLGIKTGLFWRVCWGIVTPITVLFILLVSLVQYKPQNVPLGYNALGWCLYAFAVLQLPCWAAYAMLQKQGLVWWERCKAVLRPMADWGPEDPTKRSEYGTFIEEYKRQTSQRAETLVEKHTNCVTIAIASPTTPVREKWTSNIEFTLSCIAYSVGFGNIWKFPYTALDNGGGAFLIPYLVVLFVIGRPLYYLEMAMGQFCSRGCVKIYDMAPAMRGVGVGQSVAMVVAMSYYTPVLAITLRYLLLSFSSELPWSKCHHSWSRCIDSDFRGYANNSDTANEDRRNVSAELYFTNTIMHRAPLSEGLGWPDGDLVLCLLVSWAILVVILIKGVRSTGKAAYFLAIFPYVIIFILLVHSLSLEGSLDGIQFFLTPKWESLFSAKVWMEAVTQCFFSLSICFGGIIAYSSFNNFSNNVYRDAMIISWLDTFTSIIVGCIVFGVLGNLAHVTHRTSIQDIVKEGPGLTFMAYPDAIAKFEYCPQLFSVLFFLMFFIVGIGSNLGAITSVITAIRDRCPTVENWKIVMGVSVTMFCVSVVYLAPGGLDLLDVLDTYGAKYVTLTLALFEILTFAWIYGVDRVCRDIKFMLQLETGLFWRICWGFLAPLLVGIILVVSFVDYVPLNVPVEYNVAGWLLYTFAILQLPLWAGYAILAQDEKGWRTKWKTAFKPTNTWGPENEITREQYNKMESKRCHFKHTMTTAGSTQLTTSAGEAPPEPNTLPQPDGTLVREKWGRGIEFLLSCVALSVGFGNVWRFPYTAMQNGGGAFLIPYLVVLFLVGRPLYYLEMVMGQFSSRGCIKVYDVAPLMRGVGVGQTLALLLILGYYAAVLSIAVRYFVASFGTPLPWARCEPEWGAGCVDSEFKGRVQNASFQTSAEFFFNRTVLHNYWTVDEGIGVPDWKLALCLLFCWICITLILIRGIRSSGKASYFLAIFPYLILLVLLIRTCTLEGADQGILYLMKPQWEKLLDVQVWYAAVTQCFFSLTISLGSVIVFASYNSFNNNIYRDAMIISWLDTFTSIVSGIVVFGIVGNIAHITGNRVETMQLQGPQLTFITYPDAIAKFDAAQNVFAVLFFLMFFLLGLGSNTGIVTTLVTAVRDRFPQLANWKVVTAIAIYGFGCGLVYITPGGLHVLDVVDKYGVTLTTLTLVMLEIVTFCWLYGVEQIAHDIRLMLGRRTGVFWRVCWSFVTLAIIIIIWLFSFIQYRPLPVPLGMTVFGWCLYGFVMVQVIVWAVDALSKQGTEQRFVDKIKSASRPASDWGPEDSAVRLRYHADRSKRHEKYAAQSVGIGKNVVRKIPMNSSTTLQTSVSDDTKTSTSTTRDKWGRDIEFMLSCIAYSVGFGNIWKFPYTALKHGGGAFLLPYMIVLFIVGRPIYYLEMILGQFSSRGCVKLYDLAPAMRGIGVAQTIAMFVVMTYYAPVLAITFRYFVASFSSTLPWSECNPAWANCVNSSFVGKLEPTNMSVGLQSSAELFFLKEVIHKAPSLDNGLGIPDWKLSLCLLFAWIVVATILIRGAKSTGKASYFLAIFPYVIILILLVQTLMLDGAMQGILYFITPQWDKLLSIEVWYEAVTQCFFSLSVCYGGIIAYSSFNNFSNNVHRDAVIISWLDTFTSIVAGCIVFGVIGNLAYVSGQPDIQKLARDGAGLTFMTYPDAIAKFQFVPQLFASLFFLMLFIVGVGSNLGVTTSIITAIRDQRPHLKHWQVVLGTVTVGYFLGLLYLTPGGFDFLDVIDYYGAKYVTLTFAVLELATVAWIYGVDRICRDIKFMLGIETSFYWRVCWGLIAPAATLLILIFSFADFELQKVPIGYNVLGLFIYVIAFLQLPGWYVYAIYRRRCKQTESLRKAARNALEPMDVWGPENDAVRVRYQSEEEQYQSARPVGTTALKRIKKRMFNIG</sequence>
<feature type="transmembrane region" description="Helical" evidence="18">
    <location>
        <begin position="2664"/>
        <end position="2684"/>
    </location>
</feature>
<feature type="transmembrane region" description="Helical" evidence="18">
    <location>
        <begin position="3623"/>
        <end position="3646"/>
    </location>
</feature>
<evidence type="ECO:0000256" key="12">
    <source>
        <dbReference type="ARBA" id="ARBA00023201"/>
    </source>
</evidence>
<feature type="transmembrane region" description="Helical" evidence="18">
    <location>
        <begin position="761"/>
        <end position="784"/>
    </location>
</feature>
<feature type="transmembrane region" description="Helical" evidence="18">
    <location>
        <begin position="1542"/>
        <end position="1567"/>
    </location>
</feature>
<dbReference type="Pfam" id="PF07690">
    <property type="entry name" value="MFS_1"/>
    <property type="match status" value="3"/>
</dbReference>
<dbReference type="PANTHER" id="PTHR11616">
    <property type="entry name" value="SODIUM/CHLORIDE DEPENDENT TRANSPORTER"/>
    <property type="match status" value="1"/>
</dbReference>
<feature type="binding site" evidence="14">
    <location>
        <position position="2369"/>
    </location>
    <ligand>
        <name>Na(+)</name>
        <dbReference type="ChEBI" id="CHEBI:29101"/>
        <label>1</label>
    </ligand>
</feature>
<dbReference type="VEuPathDB" id="VectorBase:ASTE002455"/>
<feature type="transmembrane region" description="Helical" evidence="18">
    <location>
        <begin position="95"/>
        <end position="122"/>
    </location>
</feature>
<feature type="transmembrane region" description="Helical" evidence="18">
    <location>
        <begin position="1633"/>
        <end position="1657"/>
    </location>
</feature>
<dbReference type="Gene3D" id="1.20.1250.20">
    <property type="entry name" value="MFS general substrate transporter like domains"/>
    <property type="match status" value="4"/>
</dbReference>
<keyword evidence="6" id="KW-0029">Amino-acid transport</keyword>
<feature type="transmembrane region" description="Helical" evidence="18">
    <location>
        <begin position="4670"/>
        <end position="4696"/>
    </location>
</feature>
<evidence type="ECO:0000313" key="20">
    <source>
        <dbReference type="Proteomes" id="UP000076408"/>
    </source>
</evidence>
<feature type="transmembrane region" description="Helical" evidence="18">
    <location>
        <begin position="4177"/>
        <end position="4195"/>
    </location>
</feature>
<dbReference type="SUPFAM" id="SSF103473">
    <property type="entry name" value="MFS general substrate transporter"/>
    <property type="match status" value="5"/>
</dbReference>
<feature type="transmembrane region" description="Helical" evidence="18">
    <location>
        <begin position="2831"/>
        <end position="2857"/>
    </location>
</feature>
<feature type="region of interest" description="Disordered" evidence="17">
    <location>
        <begin position="3772"/>
        <end position="3793"/>
    </location>
</feature>
<feature type="transmembrane region" description="Helical" evidence="18">
    <location>
        <begin position="2463"/>
        <end position="2484"/>
    </location>
</feature>
<dbReference type="VEuPathDB" id="VectorBase:ASTEI20_034151"/>
<feature type="transmembrane region" description="Helical" evidence="18">
    <location>
        <begin position="4800"/>
        <end position="4821"/>
    </location>
</feature>
<feature type="transmembrane region" description="Helical" evidence="18">
    <location>
        <begin position="4077"/>
        <end position="4102"/>
    </location>
</feature>
<evidence type="ECO:0000256" key="18">
    <source>
        <dbReference type="SAM" id="Phobius"/>
    </source>
</evidence>
<feature type="transmembrane region" description="Helical" evidence="18">
    <location>
        <begin position="1311"/>
        <end position="1332"/>
    </location>
</feature>
<feature type="transmembrane region" description="Helical" evidence="18">
    <location>
        <begin position="4561"/>
        <end position="4579"/>
    </location>
</feature>
<feature type="transmembrane region" description="Helical" evidence="18">
    <location>
        <begin position="2046"/>
        <end position="2066"/>
    </location>
</feature>
<feature type="transmembrane region" description="Helical" evidence="18">
    <location>
        <begin position="1094"/>
        <end position="1113"/>
    </location>
</feature>
<dbReference type="VEuPathDB" id="VectorBase:ASTEI09661"/>
<feature type="transmembrane region" description="Helical" evidence="18">
    <location>
        <begin position="3040"/>
        <end position="3061"/>
    </location>
</feature>
<dbReference type="VEuPathDB" id="VectorBase:ASTEI20_036989"/>
<feature type="transmembrane region" description="Helical" evidence="18">
    <location>
        <begin position="1172"/>
        <end position="1192"/>
    </location>
</feature>
<dbReference type="Pfam" id="PF00209">
    <property type="entry name" value="SNF"/>
    <property type="match status" value="5"/>
</dbReference>
<dbReference type="FunFam" id="1.20.1250.20:FF:000321">
    <property type="entry name" value="Solute carrier family 45 member 2"/>
    <property type="match status" value="1"/>
</dbReference>
<feature type="binding site" evidence="14">
    <location>
        <position position="2266"/>
    </location>
    <ligand>
        <name>Na(+)</name>
        <dbReference type="ChEBI" id="CHEBI:29101"/>
        <label>1</label>
    </ligand>
</feature>
<feature type="region of interest" description="Disordered" evidence="17">
    <location>
        <begin position="1948"/>
        <end position="1973"/>
    </location>
</feature>
<keyword evidence="10 18" id="KW-0472">Membrane</keyword>
<feature type="transmembrane region" description="Helical" evidence="18">
    <location>
        <begin position="3885"/>
        <end position="3906"/>
    </location>
</feature>
<feature type="transmembrane region" description="Helical" evidence="18">
    <location>
        <begin position="3667"/>
        <end position="3690"/>
    </location>
</feature>
<feature type="transmembrane region" description="Helical" evidence="18">
    <location>
        <begin position="4283"/>
        <end position="4304"/>
    </location>
</feature>
<feature type="transmembrane region" description="Helical" evidence="18">
    <location>
        <begin position="1028"/>
        <end position="1051"/>
    </location>
</feature>
<comment type="similarity">
    <text evidence="2 16">Belongs to the sodium:neurotransmitter symporter (SNF) (TC 2.A.22) family.</text>
</comment>
<dbReference type="PROSITE" id="PS00610">
    <property type="entry name" value="NA_NEUROTRAN_SYMP_1"/>
    <property type="match status" value="5"/>
</dbReference>
<evidence type="ECO:0000256" key="17">
    <source>
        <dbReference type="SAM" id="MobiDB-lite"/>
    </source>
</evidence>
<feature type="transmembrane region" description="Helical" evidence="18">
    <location>
        <begin position="318"/>
        <end position="337"/>
    </location>
</feature>
<dbReference type="GO" id="GO:0015179">
    <property type="term" value="F:L-amino acid transmembrane transporter activity"/>
    <property type="evidence" value="ECO:0007669"/>
    <property type="project" value="TreeGrafter"/>
</dbReference>
<feature type="transmembrane region" description="Helical" evidence="18">
    <location>
        <begin position="4040"/>
        <end position="4065"/>
    </location>
</feature>
<feature type="transmembrane region" description="Helical" evidence="18">
    <location>
        <begin position="704"/>
        <end position="720"/>
    </location>
</feature>
<reference evidence="20" key="1">
    <citation type="journal article" date="2014" name="Genome Biol.">
        <title>Genome analysis of a major urban malaria vector mosquito, Anopheles stephensi.</title>
        <authorList>
            <person name="Jiang X."/>
            <person name="Peery A."/>
            <person name="Hall A.B."/>
            <person name="Sharma A."/>
            <person name="Chen X.G."/>
            <person name="Waterhouse R.M."/>
            <person name="Komissarov A."/>
            <person name="Riehle M.M."/>
            <person name="Shouche Y."/>
            <person name="Sharakhova M.V."/>
            <person name="Lawson D."/>
            <person name="Pakpour N."/>
            <person name="Arensburger P."/>
            <person name="Davidson V.L."/>
            <person name="Eiglmeier K."/>
            <person name="Emrich S."/>
            <person name="George P."/>
            <person name="Kennedy R.C."/>
            <person name="Mane S.P."/>
            <person name="Maslen G."/>
            <person name="Oringanje C."/>
            <person name="Qi Y."/>
            <person name="Settlage R."/>
            <person name="Tojo M."/>
            <person name="Tubio J.M."/>
            <person name="Unger M.F."/>
            <person name="Wang B."/>
            <person name="Vernick K.D."/>
            <person name="Ribeiro J.M."/>
            <person name="James A.A."/>
            <person name="Michel K."/>
            <person name="Riehle M.A."/>
            <person name="Luckhart S."/>
            <person name="Sharakhov I.V."/>
            <person name="Tu Z."/>
        </authorList>
    </citation>
    <scope>NUCLEOTIDE SEQUENCE [LARGE SCALE GENOMIC DNA]</scope>
    <source>
        <strain evidence="20">Indian</strain>
    </source>
</reference>
<protein>
    <recommendedName>
        <fullName evidence="16">Transporter</fullName>
    </recommendedName>
</protein>
<feature type="transmembrane region" description="Helical" evidence="18">
    <location>
        <begin position="3593"/>
        <end position="3611"/>
    </location>
</feature>
<feature type="region of interest" description="Disordered" evidence="17">
    <location>
        <begin position="1"/>
        <end position="38"/>
    </location>
</feature>
<feature type="transmembrane region" description="Helical" evidence="18">
    <location>
        <begin position="4207"/>
        <end position="4230"/>
    </location>
</feature>
<feature type="transmembrane region" description="Helical" evidence="18">
    <location>
        <begin position="1063"/>
        <end position="1082"/>
    </location>
</feature>
<feature type="transmembrane region" description="Helical" evidence="18">
    <location>
        <begin position="1721"/>
        <end position="1743"/>
    </location>
</feature>
<feature type="transmembrane region" description="Helical" evidence="18">
    <location>
        <begin position="3805"/>
        <end position="3822"/>
    </location>
</feature>
<keyword evidence="15" id="KW-1015">Disulfide bond</keyword>
<evidence type="ECO:0000256" key="8">
    <source>
        <dbReference type="ARBA" id="ARBA00023053"/>
    </source>
</evidence>
<feature type="binding site" evidence="14">
    <location>
        <position position="2365"/>
    </location>
    <ligand>
        <name>Na(+)</name>
        <dbReference type="ChEBI" id="CHEBI:29101"/>
        <label>1</label>
    </ligand>
</feature>
<feature type="transmembrane region" description="Helical" evidence="18">
    <location>
        <begin position="3245"/>
        <end position="3265"/>
    </location>
</feature>
<feature type="transmembrane region" description="Helical" evidence="18">
    <location>
        <begin position="3459"/>
        <end position="3480"/>
    </location>
</feature>
<feature type="transmembrane region" description="Helical" evidence="18">
    <location>
        <begin position="2634"/>
        <end position="2652"/>
    </location>
</feature>
<name>A0A182YMH5_ANOST</name>
<feature type="transmembrane region" description="Helical" evidence="18">
    <location>
        <begin position="2097"/>
        <end position="2118"/>
    </location>
</feature>
<feature type="transmembrane region" description="Helical" evidence="18">
    <location>
        <begin position="1360"/>
        <end position="1381"/>
    </location>
</feature>
<feature type="compositionally biased region" description="Polar residues" evidence="17">
    <location>
        <begin position="1963"/>
        <end position="1973"/>
    </location>
</feature>
<keyword evidence="3 16" id="KW-0813">Transport</keyword>
<feature type="transmembrane region" description="Helical" evidence="18">
    <location>
        <begin position="4424"/>
        <end position="4444"/>
    </location>
</feature>
<feature type="transmembrane region" description="Helical" evidence="18">
    <location>
        <begin position="4873"/>
        <end position="4896"/>
    </location>
</feature>
<dbReference type="CDD" id="cd10324">
    <property type="entry name" value="SLC6sbd"/>
    <property type="match status" value="5"/>
</dbReference>
<feature type="transmembrane region" description="Helical" evidence="18">
    <location>
        <begin position="1417"/>
        <end position="1439"/>
    </location>
</feature>
<dbReference type="GO" id="GO:0089718">
    <property type="term" value="P:amino acid import across plasma membrane"/>
    <property type="evidence" value="ECO:0007669"/>
    <property type="project" value="TreeGrafter"/>
</dbReference>
<keyword evidence="5 16" id="KW-0769">Symport</keyword>
<feature type="transmembrane region" description="Helical" evidence="18">
    <location>
        <begin position="4841"/>
        <end position="4861"/>
    </location>
</feature>
<keyword evidence="9" id="KW-0406">Ion transport</keyword>
<evidence type="ECO:0000256" key="14">
    <source>
        <dbReference type="PIRSR" id="PIRSR600175-1"/>
    </source>
</evidence>
<keyword evidence="12" id="KW-0739">Sodium transport</keyword>
<feature type="binding site" evidence="14">
    <location>
        <position position="2032"/>
    </location>
    <ligand>
        <name>Na(+)</name>
        <dbReference type="ChEBI" id="CHEBI:29101"/>
        <label>1</label>
    </ligand>
</feature>
<feature type="transmembrane region" description="Helical" evidence="18">
    <location>
        <begin position="3492"/>
        <end position="3513"/>
    </location>
</feature>
<evidence type="ECO:0000256" key="13">
    <source>
        <dbReference type="ARBA" id="ARBA00037785"/>
    </source>
</evidence>
<feature type="transmembrane region" description="Helical" evidence="18">
    <location>
        <begin position="4591"/>
        <end position="4621"/>
    </location>
</feature>
<dbReference type="InterPro" id="IPR000175">
    <property type="entry name" value="Na/ntran_symport"/>
</dbReference>
<evidence type="ECO:0000256" key="1">
    <source>
        <dbReference type="ARBA" id="ARBA00004141"/>
    </source>
</evidence>
<dbReference type="VEuPathDB" id="VectorBase:ASTEI20_038037"/>
<dbReference type="InterPro" id="IPR037272">
    <property type="entry name" value="SNS_sf"/>
</dbReference>
<feature type="transmembrane region" description="Helical" evidence="18">
    <location>
        <begin position="3216"/>
        <end position="3233"/>
    </location>
</feature>
<feature type="transmembrane region" description="Helical" evidence="18">
    <location>
        <begin position="1906"/>
        <end position="1929"/>
    </location>
</feature>
<feature type="transmembrane region" description="Helical" evidence="18">
    <location>
        <begin position="2391"/>
        <end position="2410"/>
    </location>
</feature>
<dbReference type="NCBIfam" id="NF037979">
    <property type="entry name" value="Na_transp"/>
    <property type="match status" value="2"/>
</dbReference>
<feature type="transmembrane region" description="Helical" evidence="18">
    <location>
        <begin position="4137"/>
        <end position="4165"/>
    </location>
</feature>
<feature type="transmembrane region" description="Helical" evidence="18">
    <location>
        <begin position="1850"/>
        <end position="1870"/>
    </location>
</feature>
<feature type="binding site" evidence="14">
    <location>
        <position position="2028"/>
    </location>
    <ligand>
        <name>Na(+)</name>
        <dbReference type="ChEBI" id="CHEBI:29101"/>
        <label>1</label>
    </ligand>
</feature>
<evidence type="ECO:0000256" key="4">
    <source>
        <dbReference type="ARBA" id="ARBA00022692"/>
    </source>
</evidence>
<dbReference type="GO" id="GO:0046872">
    <property type="term" value="F:metal ion binding"/>
    <property type="evidence" value="ECO:0007669"/>
    <property type="project" value="UniProtKB-KW"/>
</dbReference>
<dbReference type="VEuPathDB" id="VectorBase:ASTEI20_038394"/>
<feature type="transmembrane region" description="Helical" evidence="18">
    <location>
        <begin position="550"/>
        <end position="577"/>
    </location>
</feature>
<feature type="transmembrane region" description="Helical" evidence="18">
    <location>
        <begin position="3411"/>
        <end position="3431"/>
    </location>
</feature>
<feature type="transmembrane region" description="Helical" evidence="18">
    <location>
        <begin position="4395"/>
        <end position="4412"/>
    </location>
</feature>
<feature type="transmembrane region" description="Helical" evidence="18">
    <location>
        <begin position="887"/>
        <end position="907"/>
    </location>
</feature>
<feature type="transmembrane region" description="Helical" evidence="18">
    <location>
        <begin position="638"/>
        <end position="659"/>
    </location>
</feature>
<dbReference type="PANTHER" id="PTHR11616:SF321">
    <property type="entry name" value="SODIUM-DEPENDENT NUTRIENT AMINO ACID TRANSPORTER 1-RELATED"/>
    <property type="match status" value="1"/>
</dbReference>
<feature type="transmembrane region" description="Helical" evidence="18">
    <location>
        <begin position="2974"/>
        <end position="2999"/>
    </location>
</feature>
<feature type="transmembrane region" description="Helical" evidence="18">
    <location>
        <begin position="3834"/>
        <end position="3854"/>
    </location>
</feature>
<feature type="transmembrane region" description="Helical" evidence="18">
    <location>
        <begin position="4633"/>
        <end position="4658"/>
    </location>
</feature>
<evidence type="ECO:0000313" key="19">
    <source>
        <dbReference type="EnsemblMetazoa" id="ASTEI09661-PA"/>
    </source>
</evidence>
<comment type="function">
    <text evidence="13">Unusual broad substrate spectrum amino acid:sodium cotransporter that promotes absorption of the D isomers of essential amino acids. Neutral amino acids are the preferred substrates, especially methionine and phenylalanine.</text>
</comment>
<evidence type="ECO:0000256" key="11">
    <source>
        <dbReference type="ARBA" id="ARBA00023180"/>
    </source>
</evidence>
<feature type="transmembrane region" description="Helical" evidence="18">
    <location>
        <begin position="1678"/>
        <end position="1701"/>
    </location>
</feature>
<keyword evidence="11" id="KW-0325">Glycoprotein</keyword>
<dbReference type="SUPFAM" id="SSF161070">
    <property type="entry name" value="SNF-like"/>
    <property type="match status" value="5"/>
</dbReference>
<feature type="transmembrane region" description="Helical" evidence="18">
    <location>
        <begin position="3702"/>
        <end position="3721"/>
    </location>
</feature>
<feature type="transmembrane region" description="Helical" evidence="18">
    <location>
        <begin position="161"/>
        <end position="180"/>
    </location>
</feature>
<dbReference type="PRINTS" id="PR00176">
    <property type="entry name" value="NANEUSMPORT"/>
</dbReference>
<keyword evidence="8 14" id="KW-0915">Sodium</keyword>
<dbReference type="Proteomes" id="UP000076408">
    <property type="component" value="Unassembled WGS sequence"/>
</dbReference>
<feature type="transmembrane region" description="Helical" evidence="18">
    <location>
        <begin position="3556"/>
        <end position="3581"/>
    </location>
</feature>
<proteinExistence type="inferred from homology"/>
<keyword evidence="20" id="KW-1185">Reference proteome</keyword>
<feature type="transmembrane region" description="Helical" evidence="18">
    <location>
        <begin position="1133"/>
        <end position="1151"/>
    </location>
</feature>
<feature type="transmembrane region" description="Helical" evidence="18">
    <location>
        <begin position="1212"/>
        <end position="1231"/>
    </location>
</feature>
<feature type="transmembrane region" description="Helical" evidence="18">
    <location>
        <begin position="1608"/>
        <end position="1627"/>
    </location>
</feature>
<feature type="transmembrane region" description="Helical" evidence="18">
    <location>
        <begin position="2183"/>
        <end position="2201"/>
    </location>
</feature>
<dbReference type="VEuPathDB" id="VectorBase:ASTEI20_044181"/>
<feature type="transmembrane region" description="Helical" evidence="18">
    <location>
        <begin position="2291"/>
        <end position="2313"/>
    </location>
</feature>
<feature type="transmembrane region" description="Helical" evidence="18">
    <location>
        <begin position="2910"/>
        <end position="2935"/>
    </location>
</feature>
<evidence type="ECO:0000256" key="3">
    <source>
        <dbReference type="ARBA" id="ARBA00022448"/>
    </source>
</evidence>
<feature type="transmembrane region" description="Helical" evidence="18">
    <location>
        <begin position="3968"/>
        <end position="3986"/>
    </location>
</feature>
<feature type="transmembrane region" description="Helical" evidence="18">
    <location>
        <begin position="937"/>
        <end position="957"/>
    </location>
</feature>
<dbReference type="VEuPathDB" id="VectorBase:ASTEI20_040350"/>
<dbReference type="InterPro" id="IPR011701">
    <property type="entry name" value="MFS"/>
</dbReference>
<feature type="transmembrane region" description="Helical" evidence="18">
    <location>
        <begin position="1393"/>
        <end position="1411"/>
    </location>
</feature>
<feature type="transmembrane region" description="Helical" evidence="18">
    <location>
        <begin position="598"/>
        <end position="618"/>
    </location>
</feature>
<organism evidence="19 20">
    <name type="scientific">Anopheles stephensi</name>
    <name type="common">Indo-Pakistan malaria mosquito</name>
    <dbReference type="NCBI Taxonomy" id="30069"/>
    <lineage>
        <taxon>Eukaryota</taxon>
        <taxon>Metazoa</taxon>
        <taxon>Ecdysozoa</taxon>
        <taxon>Arthropoda</taxon>
        <taxon>Hexapoda</taxon>
        <taxon>Insecta</taxon>
        <taxon>Pterygota</taxon>
        <taxon>Neoptera</taxon>
        <taxon>Endopterygota</taxon>
        <taxon>Diptera</taxon>
        <taxon>Nematocera</taxon>
        <taxon>Culicoidea</taxon>
        <taxon>Culicidae</taxon>
        <taxon>Anophelinae</taxon>
        <taxon>Anopheles</taxon>
    </lineage>
</organism>
<dbReference type="VEuPathDB" id="VectorBase:ASTEI20_039386"/>
<feature type="transmembrane region" description="Helical" evidence="18">
    <location>
        <begin position="1882"/>
        <end position="1900"/>
    </location>
</feature>
<evidence type="ECO:0000256" key="16">
    <source>
        <dbReference type="RuleBase" id="RU003732"/>
    </source>
</evidence>
<evidence type="ECO:0000256" key="2">
    <source>
        <dbReference type="ARBA" id="ARBA00006459"/>
    </source>
</evidence>
<dbReference type="EnsemblMetazoa" id="ASTEI09661-RA">
    <property type="protein sequence ID" value="ASTEI09661-PA"/>
    <property type="gene ID" value="ASTEI09661"/>
</dbReference>
<feature type="transmembrane region" description="Helical" evidence="18">
    <location>
        <begin position="128"/>
        <end position="149"/>
    </location>
</feature>
<dbReference type="VEuPathDB" id="VectorBase:ASTE002456"/>
<feature type="transmembrane region" description="Helical" evidence="18">
    <location>
        <begin position="3296"/>
        <end position="3317"/>
    </location>
</feature>
<feature type="transmembrane region" description="Helical" evidence="18">
    <location>
        <begin position="2504"/>
        <end position="2526"/>
    </location>
</feature>
<evidence type="ECO:0000256" key="5">
    <source>
        <dbReference type="ARBA" id="ARBA00022847"/>
    </source>
</evidence>
<feature type="transmembrane region" description="Helical" evidence="18">
    <location>
        <begin position="443"/>
        <end position="463"/>
    </location>
</feature>
<feature type="transmembrane region" description="Helical" evidence="18">
    <location>
        <begin position="969"/>
        <end position="988"/>
    </location>
</feature>
<keyword evidence="14" id="KW-0479">Metal-binding</keyword>
<feature type="transmembrane region" description="Helical" evidence="18">
    <location>
        <begin position="2422"/>
        <end position="2443"/>
    </location>
</feature>
<keyword evidence="7 18" id="KW-1133">Transmembrane helix</keyword>
<feature type="transmembrane region" description="Helical" evidence="18">
    <location>
        <begin position="2715"/>
        <end position="2736"/>
    </location>
</feature>
<evidence type="ECO:0000256" key="6">
    <source>
        <dbReference type="ARBA" id="ARBA00022970"/>
    </source>
</evidence>
<accession>A0A182YMH5</accession>
<feature type="transmembrane region" description="Helical" evidence="18">
    <location>
        <begin position="2801"/>
        <end position="2819"/>
    </location>
</feature>
<feature type="transmembrane region" description="Helical" evidence="18">
    <location>
        <begin position="3998"/>
        <end position="4020"/>
    </location>
</feature>
<feature type="transmembrane region" description="Helical" evidence="18">
    <location>
        <begin position="1802"/>
        <end position="1822"/>
    </location>
</feature>
<feature type="transmembrane region" description="Helical" evidence="18">
    <location>
        <begin position="4475"/>
        <end position="4496"/>
    </location>
</feature>
<feature type="transmembrane region" description="Helical" evidence="18">
    <location>
        <begin position="4735"/>
        <end position="4759"/>
    </location>
</feature>
<feature type="transmembrane region" description="Helical" evidence="18">
    <location>
        <begin position="2255"/>
        <end position="2279"/>
    </location>
</feature>